<dbReference type="Proteomes" id="UP000028302">
    <property type="component" value="Unassembled WGS sequence"/>
</dbReference>
<sequence>MNDTAEITAGGWRADDYGRNAGFVAHLAADLVDWLAPATGEVILDLGCGDGALTTRIADSGAEVIGADGSSAMVAAARARGLTAVVADGQSLDGVPELDRRFDAVFSNAALHWMRTDPQAVIEGVFARLKPGGRFVAEMGGAGNIAPIHAALRAEADARGLDPETLDPWYFPSETTYLDRLATAGFHIERSHSFERPTQLPGDVADWLTTLARPFVTAFAEGEARDGYVAAVRERLAGEMRHRDGQWIAPYVRLRFVARKPE</sequence>
<dbReference type="AlphaFoldDB" id="A0A084IQ84"/>
<dbReference type="CDD" id="cd02440">
    <property type="entry name" value="AdoMet_MTases"/>
    <property type="match status" value="1"/>
</dbReference>
<feature type="domain" description="Methyltransferase" evidence="3">
    <location>
        <begin position="43"/>
        <end position="133"/>
    </location>
</feature>
<dbReference type="GO" id="GO:0032259">
    <property type="term" value="P:methylation"/>
    <property type="evidence" value="ECO:0007669"/>
    <property type="project" value="UniProtKB-KW"/>
</dbReference>
<dbReference type="PATRIC" id="fig|1304275.5.peg.409"/>
<organism evidence="4 5">
    <name type="scientific">Salinisphaera hydrothermalis (strain C41B8)</name>
    <dbReference type="NCBI Taxonomy" id="1304275"/>
    <lineage>
        <taxon>Bacteria</taxon>
        <taxon>Pseudomonadati</taxon>
        <taxon>Pseudomonadota</taxon>
        <taxon>Gammaproteobacteria</taxon>
        <taxon>Salinisphaerales</taxon>
        <taxon>Salinisphaeraceae</taxon>
        <taxon>Salinisphaera</taxon>
    </lineage>
</organism>
<evidence type="ECO:0000313" key="5">
    <source>
        <dbReference type="Proteomes" id="UP000028302"/>
    </source>
</evidence>
<proteinExistence type="predicted"/>
<reference evidence="4 5" key="1">
    <citation type="submission" date="2013-03" db="EMBL/GenBank/DDBJ databases">
        <title>Salinisphaera hydrothermalis C41B8 Genome Sequencing.</title>
        <authorList>
            <person name="Li C."/>
            <person name="Lai Q."/>
            <person name="Shao Z."/>
        </authorList>
    </citation>
    <scope>NUCLEOTIDE SEQUENCE [LARGE SCALE GENOMIC DNA]</scope>
    <source>
        <strain evidence="4 5">C41B8</strain>
    </source>
</reference>
<dbReference type="GO" id="GO:0008168">
    <property type="term" value="F:methyltransferase activity"/>
    <property type="evidence" value="ECO:0007669"/>
    <property type="project" value="UniProtKB-KW"/>
</dbReference>
<dbReference type="OrthoDB" id="9760689at2"/>
<dbReference type="InterPro" id="IPR029063">
    <property type="entry name" value="SAM-dependent_MTases_sf"/>
</dbReference>
<keyword evidence="2 4" id="KW-0808">Transferase</keyword>
<dbReference type="PANTHER" id="PTHR43861">
    <property type="entry name" value="TRANS-ACONITATE 2-METHYLTRANSFERASE-RELATED"/>
    <property type="match status" value="1"/>
</dbReference>
<protein>
    <submittedName>
        <fullName evidence="4">Methyltransferase type 11</fullName>
    </submittedName>
</protein>
<dbReference type="eggNOG" id="COG4106">
    <property type="taxonomic scope" value="Bacteria"/>
</dbReference>
<dbReference type="PANTHER" id="PTHR43861:SF1">
    <property type="entry name" value="TRANS-ACONITATE 2-METHYLTRANSFERASE"/>
    <property type="match status" value="1"/>
</dbReference>
<evidence type="ECO:0000256" key="1">
    <source>
        <dbReference type="ARBA" id="ARBA00022603"/>
    </source>
</evidence>
<dbReference type="STRING" id="1304275.C41B8_02022"/>
<comment type="caution">
    <text evidence="4">The sequence shown here is derived from an EMBL/GenBank/DDBJ whole genome shotgun (WGS) entry which is preliminary data.</text>
</comment>
<dbReference type="Gene3D" id="3.40.50.150">
    <property type="entry name" value="Vaccinia Virus protein VP39"/>
    <property type="match status" value="1"/>
</dbReference>
<dbReference type="EMBL" id="APNK01000002">
    <property type="protein sequence ID" value="KEZ78868.1"/>
    <property type="molecule type" value="Genomic_DNA"/>
</dbReference>
<evidence type="ECO:0000313" key="4">
    <source>
        <dbReference type="EMBL" id="KEZ78868.1"/>
    </source>
</evidence>
<gene>
    <name evidence="4" type="ORF">C41B8_02022</name>
</gene>
<dbReference type="InterPro" id="IPR041698">
    <property type="entry name" value="Methyltransf_25"/>
</dbReference>
<dbReference type="RefSeq" id="WP_037333348.1">
    <property type="nucleotide sequence ID" value="NZ_APNK01000002.1"/>
</dbReference>
<keyword evidence="5" id="KW-1185">Reference proteome</keyword>
<dbReference type="SUPFAM" id="SSF53335">
    <property type="entry name" value="S-adenosyl-L-methionine-dependent methyltransferases"/>
    <property type="match status" value="1"/>
</dbReference>
<name>A0A084IQ84_SALHC</name>
<dbReference type="Pfam" id="PF13649">
    <property type="entry name" value="Methyltransf_25"/>
    <property type="match status" value="1"/>
</dbReference>
<evidence type="ECO:0000256" key="2">
    <source>
        <dbReference type="ARBA" id="ARBA00022679"/>
    </source>
</evidence>
<keyword evidence="1 4" id="KW-0489">Methyltransferase</keyword>
<accession>A0A084IQ84</accession>
<evidence type="ECO:0000259" key="3">
    <source>
        <dbReference type="Pfam" id="PF13649"/>
    </source>
</evidence>